<evidence type="ECO:0000256" key="4">
    <source>
        <dbReference type="SAM" id="Phobius"/>
    </source>
</evidence>
<dbReference type="InterPro" id="IPR011990">
    <property type="entry name" value="TPR-like_helical_dom_sf"/>
</dbReference>
<dbReference type="STRING" id="633194.SAMN05421759_11016"/>
<comment type="subcellular location">
    <subcellularLocation>
        <location evidence="1">Cell envelope</location>
    </subcellularLocation>
</comment>
<dbReference type="GO" id="GO:0005886">
    <property type="term" value="C:plasma membrane"/>
    <property type="evidence" value="ECO:0007669"/>
    <property type="project" value="TreeGrafter"/>
</dbReference>
<sequence>MIAFWIASVAMTLLVAALIALALIRRQRAGRADTASDIGVYRDQLREVDRDLERGVIGPEEAERLRTEVSRRILAADAAAQHKPDGASQPRGLSLAVAVLVGAFLMGMSLYLYGTLGAPGYGDLGLADRIAQAEEARANRPDQASAEAQVPATEPTEPPAPEYLALVERLRGAVAERQDDLQGFQLLARSEAALGNYKAAYQAQQRIIALKGDDATAKDYVDLADMMILAAGGYVSPEAERALQAGLARDPENGVATYYAGLSFAQTGRPDRAFRIWDGLLRRSSADDPWVAPIASQIDEMAWRAGMQDYTPPLPDPAVPAAPLPGPSAEDMDAAGEMSAEARQEMIAGMVARLSDRLSRQGGTPEEWARLITAYGVLGDADQARAIWNNAQEVFLGNSEALEVVREGARSAGVAE</sequence>
<protein>
    <submittedName>
        <fullName evidence="5">Cytochrome c-type biogenesis protein CcmH</fullName>
    </submittedName>
</protein>
<dbReference type="PANTHER" id="PTHR47870:SF1">
    <property type="entry name" value="CYTOCHROME C-TYPE BIOGENESIS PROTEIN CCMH"/>
    <property type="match status" value="1"/>
</dbReference>
<dbReference type="Proteomes" id="UP000186684">
    <property type="component" value="Unassembled WGS sequence"/>
</dbReference>
<name>A0A1N7NSH9_9RHOB</name>
<evidence type="ECO:0000313" key="5">
    <source>
        <dbReference type="EMBL" id="SIT01251.1"/>
    </source>
</evidence>
<keyword evidence="4" id="KW-1133">Transmembrane helix</keyword>
<gene>
    <name evidence="5" type="ORF">SAMN05421759_11016</name>
</gene>
<dbReference type="SUPFAM" id="SSF48452">
    <property type="entry name" value="TPR-like"/>
    <property type="match status" value="1"/>
</dbReference>
<dbReference type="InterPro" id="IPR017560">
    <property type="entry name" value="Cyt_c_biogenesis_CcmI"/>
</dbReference>
<evidence type="ECO:0000256" key="1">
    <source>
        <dbReference type="ARBA" id="ARBA00004196"/>
    </source>
</evidence>
<keyword evidence="6" id="KW-1185">Reference proteome</keyword>
<dbReference type="Gene3D" id="1.25.40.10">
    <property type="entry name" value="Tetratricopeptide repeat domain"/>
    <property type="match status" value="1"/>
</dbReference>
<dbReference type="RefSeq" id="WP_200798054.1">
    <property type="nucleotide sequence ID" value="NZ_FTOQ01000010.1"/>
</dbReference>
<accession>A0A1N7NSH9</accession>
<dbReference type="GO" id="GO:0030313">
    <property type="term" value="C:cell envelope"/>
    <property type="evidence" value="ECO:0007669"/>
    <property type="project" value="UniProtKB-SubCell"/>
</dbReference>
<feature type="transmembrane region" description="Helical" evidence="4">
    <location>
        <begin position="6"/>
        <end position="24"/>
    </location>
</feature>
<proteinExistence type="predicted"/>
<dbReference type="PANTHER" id="PTHR47870">
    <property type="entry name" value="CYTOCHROME C-TYPE BIOGENESIS PROTEIN CCMH"/>
    <property type="match status" value="1"/>
</dbReference>
<dbReference type="AlphaFoldDB" id="A0A1N7NSH9"/>
<keyword evidence="4" id="KW-0812">Transmembrane</keyword>
<dbReference type="GO" id="GO:0017004">
    <property type="term" value="P:cytochrome complex assembly"/>
    <property type="evidence" value="ECO:0007669"/>
    <property type="project" value="UniProtKB-KW"/>
</dbReference>
<evidence type="ECO:0000313" key="6">
    <source>
        <dbReference type="Proteomes" id="UP000186684"/>
    </source>
</evidence>
<dbReference type="NCBIfam" id="TIGR03142">
    <property type="entry name" value="cytochro_ccmI"/>
    <property type="match status" value="1"/>
</dbReference>
<keyword evidence="4" id="KW-0472">Membrane</keyword>
<evidence type="ECO:0000256" key="2">
    <source>
        <dbReference type="ARBA" id="ARBA00022748"/>
    </source>
</evidence>
<feature type="region of interest" description="Disordered" evidence="3">
    <location>
        <begin position="135"/>
        <end position="160"/>
    </location>
</feature>
<keyword evidence="2" id="KW-0201">Cytochrome c-type biogenesis</keyword>
<dbReference type="EMBL" id="FTOQ01000010">
    <property type="protein sequence ID" value="SIT01251.1"/>
    <property type="molecule type" value="Genomic_DNA"/>
</dbReference>
<feature type="transmembrane region" description="Helical" evidence="4">
    <location>
        <begin position="93"/>
        <end position="113"/>
    </location>
</feature>
<reference evidence="6" key="1">
    <citation type="submission" date="2017-01" db="EMBL/GenBank/DDBJ databases">
        <authorList>
            <person name="Varghese N."/>
            <person name="Submissions S."/>
        </authorList>
    </citation>
    <scope>NUCLEOTIDE SEQUENCE [LARGE SCALE GENOMIC DNA]</scope>
    <source>
        <strain evidence="6">DSM 29430</strain>
    </source>
</reference>
<feature type="compositionally biased region" description="Low complexity" evidence="3">
    <location>
        <begin position="146"/>
        <end position="155"/>
    </location>
</feature>
<dbReference type="InterPro" id="IPR051263">
    <property type="entry name" value="C-type_cytochrome_biogenesis"/>
</dbReference>
<evidence type="ECO:0000256" key="3">
    <source>
        <dbReference type="SAM" id="MobiDB-lite"/>
    </source>
</evidence>
<organism evidence="5 6">
    <name type="scientific">Roseivivax lentus</name>
    <dbReference type="NCBI Taxonomy" id="633194"/>
    <lineage>
        <taxon>Bacteria</taxon>
        <taxon>Pseudomonadati</taxon>
        <taxon>Pseudomonadota</taxon>
        <taxon>Alphaproteobacteria</taxon>
        <taxon>Rhodobacterales</taxon>
        <taxon>Roseobacteraceae</taxon>
        <taxon>Roseivivax</taxon>
    </lineage>
</organism>